<keyword evidence="3" id="KW-0547">Nucleotide-binding</keyword>
<dbReference type="PANTHER" id="PTHR46743:SF2">
    <property type="entry name" value="TEICHOIC ACIDS EXPORT ATP-BINDING PROTEIN TAGH"/>
    <property type="match status" value="1"/>
</dbReference>
<dbReference type="CDD" id="cd10147">
    <property type="entry name" value="Wzt_C-like"/>
    <property type="match status" value="1"/>
</dbReference>
<dbReference type="GO" id="GO:0016887">
    <property type="term" value="F:ATP hydrolysis activity"/>
    <property type="evidence" value="ECO:0007669"/>
    <property type="project" value="InterPro"/>
</dbReference>
<dbReference type="Gene3D" id="2.70.50.60">
    <property type="entry name" value="abc- transporter (atp binding component) like domain"/>
    <property type="match status" value="1"/>
</dbReference>
<dbReference type="SMART" id="SM00382">
    <property type="entry name" value="AAA"/>
    <property type="match status" value="1"/>
</dbReference>
<dbReference type="Gene3D" id="3.40.50.300">
    <property type="entry name" value="P-loop containing nucleotide triphosphate hydrolases"/>
    <property type="match status" value="1"/>
</dbReference>
<dbReference type="CDD" id="cd03220">
    <property type="entry name" value="ABC_KpsT_Wzt"/>
    <property type="match status" value="1"/>
</dbReference>
<comment type="similarity">
    <text evidence="1">Belongs to the ABC transporter superfamily.</text>
</comment>
<evidence type="ECO:0000259" key="5">
    <source>
        <dbReference type="PROSITE" id="PS50893"/>
    </source>
</evidence>
<dbReference type="InterPro" id="IPR017871">
    <property type="entry name" value="ABC_transporter-like_CS"/>
</dbReference>
<keyword evidence="2" id="KW-0813">Transport</keyword>
<evidence type="ECO:0000313" key="7">
    <source>
        <dbReference type="Proteomes" id="UP000176593"/>
    </source>
</evidence>
<dbReference type="InterPro" id="IPR029439">
    <property type="entry name" value="Wzt_C"/>
</dbReference>
<dbReference type="InterPro" id="IPR003593">
    <property type="entry name" value="AAA+_ATPase"/>
</dbReference>
<dbReference type="EMBL" id="MGEQ01000003">
    <property type="protein sequence ID" value="OGL87030.1"/>
    <property type="molecule type" value="Genomic_DNA"/>
</dbReference>
<proteinExistence type="inferred from homology"/>
<comment type="caution">
    <text evidence="6">The sequence shown here is derived from an EMBL/GenBank/DDBJ whole genome shotgun (WGS) entry which is preliminary data.</text>
</comment>
<name>A0A1F7V950_9BACT</name>
<dbReference type="InterPro" id="IPR050683">
    <property type="entry name" value="Bact_Polysacc_Export_ATP-bd"/>
</dbReference>
<dbReference type="InterPro" id="IPR015860">
    <property type="entry name" value="ABC_transpr_TagH-like"/>
</dbReference>
<dbReference type="GO" id="GO:0005524">
    <property type="term" value="F:ATP binding"/>
    <property type="evidence" value="ECO:0007669"/>
    <property type="project" value="UniProtKB-KW"/>
</dbReference>
<sequence>MSAIIEVNNLGKKYLIGEKERYLALRDKLAHPIKALKNTRSSEVFWALSDISFSVEKGEVLGIIGKNGSGKSTLLKILSKITPPTTGEVCLRGRVGSLLEVGTGFHPELTGRENIYLSGSILGMRKKEIDKKFEEIVNFSGVEAFLDTPIKRYSSGMSVRLGFAVAAHLEPEILLVDEVLAVGDAEFQKKCLGKMGEITKQGARTIIFISHNMAAINQLCDRVLLLENGHIKKNDTPESVVSEYLRDLTHQGGIWERTSSKTVAEDHFVKSVILQNSKKINTRVFFANESIRIQCCIVSKKQENIFLAVGIRDVLSNQIIHLNSKNQKEKLQTKAGKNMFQVEFENILSAGEYYVTVWIGDASFVTQDYVRDCISFSVDLSNLDTSYHFGSVIVPATWSMVHLD</sequence>
<dbReference type="GO" id="GO:0140359">
    <property type="term" value="F:ABC-type transporter activity"/>
    <property type="evidence" value="ECO:0007669"/>
    <property type="project" value="InterPro"/>
</dbReference>
<dbReference type="InterPro" id="IPR003439">
    <property type="entry name" value="ABC_transporter-like_ATP-bd"/>
</dbReference>
<reference evidence="6 7" key="1">
    <citation type="journal article" date="2016" name="Nat. Commun.">
        <title>Thousands of microbial genomes shed light on interconnected biogeochemical processes in an aquifer system.</title>
        <authorList>
            <person name="Anantharaman K."/>
            <person name="Brown C.T."/>
            <person name="Hug L.A."/>
            <person name="Sharon I."/>
            <person name="Castelle C.J."/>
            <person name="Probst A.J."/>
            <person name="Thomas B.C."/>
            <person name="Singh A."/>
            <person name="Wilkins M.J."/>
            <person name="Karaoz U."/>
            <person name="Brodie E.L."/>
            <person name="Williams K.H."/>
            <person name="Hubbard S.S."/>
            <person name="Banfield J.F."/>
        </authorList>
    </citation>
    <scope>NUCLEOTIDE SEQUENCE [LARGE SCALE GENOMIC DNA]</scope>
</reference>
<dbReference type="SUPFAM" id="SSF52540">
    <property type="entry name" value="P-loop containing nucleoside triphosphate hydrolases"/>
    <property type="match status" value="1"/>
</dbReference>
<feature type="domain" description="ABC transporter" evidence="5">
    <location>
        <begin position="33"/>
        <end position="253"/>
    </location>
</feature>
<evidence type="ECO:0000313" key="6">
    <source>
        <dbReference type="EMBL" id="OGL87030.1"/>
    </source>
</evidence>
<keyword evidence="4" id="KW-0067">ATP-binding</keyword>
<dbReference type="PANTHER" id="PTHR46743">
    <property type="entry name" value="TEICHOIC ACIDS EXPORT ATP-BINDING PROTEIN TAGH"/>
    <property type="match status" value="1"/>
</dbReference>
<protein>
    <recommendedName>
        <fullName evidence="5">ABC transporter domain-containing protein</fullName>
    </recommendedName>
</protein>
<dbReference type="Proteomes" id="UP000176593">
    <property type="component" value="Unassembled WGS sequence"/>
</dbReference>
<evidence type="ECO:0000256" key="2">
    <source>
        <dbReference type="ARBA" id="ARBA00022448"/>
    </source>
</evidence>
<accession>A0A1F7V950</accession>
<evidence type="ECO:0000256" key="1">
    <source>
        <dbReference type="ARBA" id="ARBA00005417"/>
    </source>
</evidence>
<organism evidence="6 7">
    <name type="scientific">Candidatus Uhrbacteria bacterium RIFCSPLOWO2_02_FULL_48_18</name>
    <dbReference type="NCBI Taxonomy" id="1802408"/>
    <lineage>
        <taxon>Bacteria</taxon>
        <taxon>Candidatus Uhriibacteriota</taxon>
    </lineage>
</organism>
<dbReference type="PROSITE" id="PS50893">
    <property type="entry name" value="ABC_TRANSPORTER_2"/>
    <property type="match status" value="1"/>
</dbReference>
<gene>
    <name evidence="6" type="ORF">A3I41_03725</name>
</gene>
<dbReference type="GO" id="GO:0016020">
    <property type="term" value="C:membrane"/>
    <property type="evidence" value="ECO:0007669"/>
    <property type="project" value="InterPro"/>
</dbReference>
<evidence type="ECO:0000256" key="4">
    <source>
        <dbReference type="ARBA" id="ARBA00022840"/>
    </source>
</evidence>
<dbReference type="Pfam" id="PF00005">
    <property type="entry name" value="ABC_tran"/>
    <property type="match status" value="1"/>
</dbReference>
<dbReference type="InterPro" id="IPR027417">
    <property type="entry name" value="P-loop_NTPase"/>
</dbReference>
<dbReference type="AlphaFoldDB" id="A0A1F7V950"/>
<dbReference type="Pfam" id="PF14524">
    <property type="entry name" value="Wzt_C"/>
    <property type="match status" value="1"/>
</dbReference>
<dbReference type="PROSITE" id="PS00211">
    <property type="entry name" value="ABC_TRANSPORTER_1"/>
    <property type="match status" value="1"/>
</dbReference>
<evidence type="ECO:0000256" key="3">
    <source>
        <dbReference type="ARBA" id="ARBA00022741"/>
    </source>
</evidence>